<evidence type="ECO:0000313" key="2">
    <source>
        <dbReference type="EMBL" id="TFK56712.1"/>
    </source>
</evidence>
<name>A0A5C3NH45_9AGAM</name>
<reference evidence="2 3" key="1">
    <citation type="journal article" date="2019" name="Nat. Ecol. Evol.">
        <title>Megaphylogeny resolves global patterns of mushroom evolution.</title>
        <authorList>
            <person name="Varga T."/>
            <person name="Krizsan K."/>
            <person name="Foldi C."/>
            <person name="Dima B."/>
            <person name="Sanchez-Garcia M."/>
            <person name="Sanchez-Ramirez S."/>
            <person name="Szollosi G.J."/>
            <person name="Szarkandi J.G."/>
            <person name="Papp V."/>
            <person name="Albert L."/>
            <person name="Andreopoulos W."/>
            <person name="Angelini C."/>
            <person name="Antonin V."/>
            <person name="Barry K.W."/>
            <person name="Bougher N.L."/>
            <person name="Buchanan P."/>
            <person name="Buyck B."/>
            <person name="Bense V."/>
            <person name="Catcheside P."/>
            <person name="Chovatia M."/>
            <person name="Cooper J."/>
            <person name="Damon W."/>
            <person name="Desjardin D."/>
            <person name="Finy P."/>
            <person name="Geml J."/>
            <person name="Haridas S."/>
            <person name="Hughes K."/>
            <person name="Justo A."/>
            <person name="Karasinski D."/>
            <person name="Kautmanova I."/>
            <person name="Kiss B."/>
            <person name="Kocsube S."/>
            <person name="Kotiranta H."/>
            <person name="LaButti K.M."/>
            <person name="Lechner B.E."/>
            <person name="Liimatainen K."/>
            <person name="Lipzen A."/>
            <person name="Lukacs Z."/>
            <person name="Mihaltcheva S."/>
            <person name="Morgado L.N."/>
            <person name="Niskanen T."/>
            <person name="Noordeloos M.E."/>
            <person name="Ohm R.A."/>
            <person name="Ortiz-Santana B."/>
            <person name="Ovrebo C."/>
            <person name="Racz N."/>
            <person name="Riley R."/>
            <person name="Savchenko A."/>
            <person name="Shiryaev A."/>
            <person name="Soop K."/>
            <person name="Spirin V."/>
            <person name="Szebenyi C."/>
            <person name="Tomsovsky M."/>
            <person name="Tulloss R.E."/>
            <person name="Uehling J."/>
            <person name="Grigoriev I.V."/>
            <person name="Vagvolgyi C."/>
            <person name="Papp T."/>
            <person name="Martin F.M."/>
            <person name="Miettinen O."/>
            <person name="Hibbett D.S."/>
            <person name="Nagy L.G."/>
        </authorList>
    </citation>
    <scope>NUCLEOTIDE SEQUENCE [LARGE SCALE GENOMIC DNA]</scope>
    <source>
        <strain evidence="2 3">OMC1185</strain>
    </source>
</reference>
<feature type="compositionally biased region" description="Basic and acidic residues" evidence="1">
    <location>
        <begin position="49"/>
        <end position="74"/>
    </location>
</feature>
<feature type="region of interest" description="Disordered" evidence="1">
    <location>
        <begin position="138"/>
        <end position="208"/>
    </location>
</feature>
<feature type="compositionally biased region" description="Basic and acidic residues" evidence="1">
    <location>
        <begin position="8"/>
        <end position="18"/>
    </location>
</feature>
<feature type="region of interest" description="Disordered" evidence="1">
    <location>
        <begin position="386"/>
        <end position="406"/>
    </location>
</feature>
<protein>
    <submittedName>
        <fullName evidence="2">Uncharacterized protein</fullName>
    </submittedName>
</protein>
<proteinExistence type="predicted"/>
<evidence type="ECO:0000256" key="1">
    <source>
        <dbReference type="SAM" id="MobiDB-lite"/>
    </source>
</evidence>
<organism evidence="2 3">
    <name type="scientific">Heliocybe sulcata</name>
    <dbReference type="NCBI Taxonomy" id="5364"/>
    <lineage>
        <taxon>Eukaryota</taxon>
        <taxon>Fungi</taxon>
        <taxon>Dikarya</taxon>
        <taxon>Basidiomycota</taxon>
        <taxon>Agaricomycotina</taxon>
        <taxon>Agaricomycetes</taxon>
        <taxon>Gloeophyllales</taxon>
        <taxon>Gloeophyllaceae</taxon>
        <taxon>Heliocybe</taxon>
    </lineage>
</organism>
<feature type="region of interest" description="Disordered" evidence="1">
    <location>
        <begin position="240"/>
        <end position="259"/>
    </location>
</feature>
<feature type="compositionally biased region" description="Basic residues" evidence="1">
    <location>
        <begin position="30"/>
        <end position="39"/>
    </location>
</feature>
<sequence>MPTTRRQATLEKNGELVKPETSSKPAAKTGRGRGRKSKKQSQEEATIAGDKRNAEEAAQNKEEEPPSKKPKVDDEPSTEQGAKSDTGDFSPLTGEHCTIERGHIYFFYRPKVQVEEAESLDDVRNFQILLVPRPPAFAARDDQSKVDNEMEEDSEMKLLSAGADAVPAAEPKGQEKKKFRVITVGKKQLPDPDSGGSGRGRKETFWATVGSGRGRKETFWATVGTVGEDLNKLENGLGEKEYETKTRGKRHEEPARLAGRGVYAIVNDDPSTPSKRETHLGYHLTHPSPSELGEVQSEMRVYPASSFIIQVRNPLAPVSGGQRVGLSQGRRAEYPERIMKEVFGEGTRGRDGSGLRFSTVNRPELLDYEGAELLLIGARSGEEALETSLGEGRGEALKEAAEKEEDESIQEVLKELAMDGGKIPAEPLKGEWL</sequence>
<dbReference type="STRING" id="5364.A0A5C3NH45"/>
<evidence type="ECO:0000313" key="3">
    <source>
        <dbReference type="Proteomes" id="UP000305948"/>
    </source>
</evidence>
<feature type="compositionally biased region" description="Basic and acidic residues" evidence="1">
    <location>
        <begin position="139"/>
        <end position="148"/>
    </location>
</feature>
<dbReference type="Proteomes" id="UP000305948">
    <property type="component" value="Unassembled WGS sequence"/>
</dbReference>
<dbReference type="PANTHER" id="PTHR34776">
    <property type="entry name" value="F17F16.3 PROTEIN"/>
    <property type="match status" value="1"/>
</dbReference>
<dbReference type="OrthoDB" id="1028014at2759"/>
<feature type="region of interest" description="Disordered" evidence="1">
    <location>
        <begin position="268"/>
        <end position="293"/>
    </location>
</feature>
<dbReference type="AlphaFoldDB" id="A0A5C3NH45"/>
<dbReference type="EMBL" id="ML213503">
    <property type="protein sequence ID" value="TFK56712.1"/>
    <property type="molecule type" value="Genomic_DNA"/>
</dbReference>
<feature type="compositionally biased region" description="Basic and acidic residues" evidence="1">
    <location>
        <begin position="240"/>
        <end position="255"/>
    </location>
</feature>
<gene>
    <name evidence="2" type="ORF">OE88DRAFT_1803380</name>
</gene>
<feature type="region of interest" description="Disordered" evidence="1">
    <location>
        <begin position="1"/>
        <end position="95"/>
    </location>
</feature>
<dbReference type="PANTHER" id="PTHR34776:SF1">
    <property type="entry name" value="F17F16.3 PROTEIN"/>
    <property type="match status" value="1"/>
</dbReference>
<feature type="compositionally biased region" description="Basic and acidic residues" evidence="1">
    <location>
        <begin position="392"/>
        <end position="401"/>
    </location>
</feature>
<keyword evidence="3" id="KW-1185">Reference proteome</keyword>
<accession>A0A5C3NH45</accession>